<dbReference type="InterPro" id="IPR036013">
    <property type="entry name" value="Band_7/SPFH_dom_sf"/>
</dbReference>
<organism evidence="9 10">
    <name type="scientific">Malus baccata</name>
    <name type="common">Siberian crab apple</name>
    <name type="synonym">Pyrus baccata</name>
    <dbReference type="NCBI Taxonomy" id="106549"/>
    <lineage>
        <taxon>Eukaryota</taxon>
        <taxon>Viridiplantae</taxon>
        <taxon>Streptophyta</taxon>
        <taxon>Embryophyta</taxon>
        <taxon>Tracheophyta</taxon>
        <taxon>Spermatophyta</taxon>
        <taxon>Magnoliopsida</taxon>
        <taxon>eudicotyledons</taxon>
        <taxon>Gunneridae</taxon>
        <taxon>Pentapetalae</taxon>
        <taxon>rosids</taxon>
        <taxon>fabids</taxon>
        <taxon>Rosales</taxon>
        <taxon>Rosaceae</taxon>
        <taxon>Amygdaloideae</taxon>
        <taxon>Maleae</taxon>
        <taxon>Malus</taxon>
    </lineage>
</organism>
<name>A0A540KGR9_MALBA</name>
<dbReference type="SUPFAM" id="SSF117892">
    <property type="entry name" value="Band 7/SPFH domain"/>
    <property type="match status" value="1"/>
</dbReference>
<comment type="caution">
    <text evidence="9">The sequence shown here is derived from an EMBL/GenBank/DDBJ whole genome shotgun (WGS) entry which is preliminary data.</text>
</comment>
<dbReference type="GO" id="GO:0005743">
    <property type="term" value="C:mitochondrial inner membrane"/>
    <property type="evidence" value="ECO:0007669"/>
    <property type="project" value="UniProtKB-SubCell"/>
</dbReference>
<dbReference type="Proteomes" id="UP000315295">
    <property type="component" value="Unassembled WGS sequence"/>
</dbReference>
<dbReference type="AlphaFoldDB" id="A0A540KGR9"/>
<accession>A0A540KGR9</accession>
<proteinExistence type="inferred from homology"/>
<evidence type="ECO:0000256" key="7">
    <source>
        <dbReference type="RuleBase" id="RU366048"/>
    </source>
</evidence>
<dbReference type="GO" id="GO:0007005">
    <property type="term" value="P:mitochondrion organization"/>
    <property type="evidence" value="ECO:0007669"/>
    <property type="project" value="TreeGrafter"/>
</dbReference>
<evidence type="ECO:0000259" key="8">
    <source>
        <dbReference type="Pfam" id="PF01145"/>
    </source>
</evidence>
<dbReference type="InterPro" id="IPR001107">
    <property type="entry name" value="Band_7"/>
</dbReference>
<dbReference type="STRING" id="106549.A0A540KGR9"/>
<evidence type="ECO:0000313" key="9">
    <source>
        <dbReference type="EMBL" id="TQD73389.1"/>
    </source>
</evidence>
<dbReference type="InterPro" id="IPR000163">
    <property type="entry name" value="Prohibitin"/>
</dbReference>
<keyword evidence="4 7" id="KW-0999">Mitochondrion inner membrane</keyword>
<evidence type="ECO:0000256" key="2">
    <source>
        <dbReference type="ARBA" id="ARBA00009658"/>
    </source>
</evidence>
<reference evidence="9 10" key="1">
    <citation type="journal article" date="2019" name="G3 (Bethesda)">
        <title>Sequencing of a Wild Apple (Malus baccata) Genome Unravels the Differences Between Cultivated and Wild Apple Species Regarding Disease Resistance and Cold Tolerance.</title>
        <authorList>
            <person name="Chen X."/>
        </authorList>
    </citation>
    <scope>NUCLEOTIDE SEQUENCE [LARGE SCALE GENOMIC DNA]</scope>
    <source>
        <strain evidence="10">cv. Shandingzi</strain>
        <tissue evidence="9">Leaves</tissue>
    </source>
</reference>
<keyword evidence="5" id="KW-0496">Mitochondrion</keyword>
<comment type="similarity">
    <text evidence="2 7">Belongs to the prohibitin family.</text>
</comment>
<protein>
    <recommendedName>
        <fullName evidence="7">Prohibitin</fullName>
    </recommendedName>
</protein>
<keyword evidence="6" id="KW-0472">Membrane</keyword>
<evidence type="ECO:0000256" key="6">
    <source>
        <dbReference type="ARBA" id="ARBA00023136"/>
    </source>
</evidence>
<evidence type="ECO:0000256" key="1">
    <source>
        <dbReference type="ARBA" id="ARBA00004140"/>
    </source>
</evidence>
<sequence>MKSCIVNSSHPLCLAPIFPVIQREAVSREMRKILTEKAANFNIALDDVSITNLTFGKEFLNAIEAKQVAAQEAERVKFVAEKAEQDKKSAVIRAEYFKIKDSMVVLRRQHCSVAHPFQGEATSAKLISQVIANNPAFITLRKIEAARELARVISDSKNRFT</sequence>
<evidence type="ECO:0000256" key="5">
    <source>
        <dbReference type="ARBA" id="ARBA00023128"/>
    </source>
</evidence>
<evidence type="ECO:0000313" key="10">
    <source>
        <dbReference type="Proteomes" id="UP000315295"/>
    </source>
</evidence>
<comment type="subunit">
    <text evidence="3">Component of a prohibitin multimeric complex in mitochondrial membranes.</text>
</comment>
<dbReference type="PRINTS" id="PR00679">
    <property type="entry name" value="PROHIBITIN"/>
</dbReference>
<dbReference type="EMBL" id="VIEB01001293">
    <property type="protein sequence ID" value="TQD73389.1"/>
    <property type="molecule type" value="Genomic_DNA"/>
</dbReference>
<feature type="domain" description="Band 7" evidence="8">
    <location>
        <begin position="22"/>
        <end position="85"/>
    </location>
</feature>
<dbReference type="PANTHER" id="PTHR23222:SF1">
    <property type="entry name" value="PROHIBITIN-2"/>
    <property type="match status" value="1"/>
</dbReference>
<evidence type="ECO:0000256" key="3">
    <source>
        <dbReference type="ARBA" id="ARBA00011786"/>
    </source>
</evidence>
<gene>
    <name evidence="9" type="ORF">C1H46_041079</name>
</gene>
<dbReference type="Pfam" id="PF01145">
    <property type="entry name" value="Band_7"/>
    <property type="match status" value="1"/>
</dbReference>
<evidence type="ECO:0000256" key="4">
    <source>
        <dbReference type="ARBA" id="ARBA00022792"/>
    </source>
</evidence>
<comment type="subcellular location">
    <subcellularLocation>
        <location evidence="1">Mitochondrion inner membrane</location>
        <topology evidence="1">Single-pass type II membrane protein</topology>
    </subcellularLocation>
</comment>
<dbReference type="PANTHER" id="PTHR23222">
    <property type="entry name" value="PROHIBITIN"/>
    <property type="match status" value="1"/>
</dbReference>
<keyword evidence="10" id="KW-1185">Reference proteome</keyword>